<dbReference type="CDD" id="cd01833">
    <property type="entry name" value="XynB_like"/>
    <property type="match status" value="1"/>
</dbReference>
<dbReference type="Gene3D" id="3.40.50.1110">
    <property type="entry name" value="SGNH hydrolase"/>
    <property type="match status" value="1"/>
</dbReference>
<sequence>MPFKHSLLAVGLTLFLSYAGFSGKNLKIMPLGGTRSTSLTYGTASSDLNGYRATLDLLLAGDGNAVDMVGSQKSGNFTDPDHEGYLGFIISQIDAKGIAAMPVQQPNILTLAAGTNDMLQNVAPTDAPARLVTAIQDILDASSATLVVVTTLLPNGNAAVNTRVNTFNAALPGVLQQFTDSGSPVILVDAHAVVAVGDLADGTHPNDAGYKRIAKVFYDGIQEGFSKGWIFDV</sequence>
<evidence type="ECO:0000313" key="3">
    <source>
        <dbReference type="EMBL" id="KAJ7303670.1"/>
    </source>
</evidence>
<evidence type="ECO:0000259" key="2">
    <source>
        <dbReference type="Pfam" id="PF13472"/>
    </source>
</evidence>
<feature type="signal peptide" evidence="1">
    <location>
        <begin position="1"/>
        <end position="23"/>
    </location>
</feature>
<reference evidence="3" key="1">
    <citation type="submission" date="2023-03" db="EMBL/GenBank/DDBJ databases">
        <title>Massive genome expansion in bonnet fungi (Mycena s.s.) driven by repeated elements and novel gene families across ecological guilds.</title>
        <authorList>
            <consortium name="Lawrence Berkeley National Laboratory"/>
            <person name="Harder C.B."/>
            <person name="Miyauchi S."/>
            <person name="Viragh M."/>
            <person name="Kuo A."/>
            <person name="Thoen E."/>
            <person name="Andreopoulos B."/>
            <person name="Lu D."/>
            <person name="Skrede I."/>
            <person name="Drula E."/>
            <person name="Henrissat B."/>
            <person name="Morin E."/>
            <person name="Kohler A."/>
            <person name="Barry K."/>
            <person name="LaButti K."/>
            <person name="Morin E."/>
            <person name="Salamov A."/>
            <person name="Lipzen A."/>
            <person name="Mereny Z."/>
            <person name="Hegedus B."/>
            <person name="Baldrian P."/>
            <person name="Stursova M."/>
            <person name="Weitz H."/>
            <person name="Taylor A."/>
            <person name="Grigoriev I.V."/>
            <person name="Nagy L.G."/>
            <person name="Martin F."/>
            <person name="Kauserud H."/>
        </authorList>
    </citation>
    <scope>NUCLEOTIDE SEQUENCE</scope>
    <source>
        <strain evidence="3">CBHHK002</strain>
    </source>
</reference>
<dbReference type="AlphaFoldDB" id="A0AAD7E8Y0"/>
<dbReference type="GO" id="GO:0004622">
    <property type="term" value="F:phosphatidylcholine lysophospholipase activity"/>
    <property type="evidence" value="ECO:0007669"/>
    <property type="project" value="TreeGrafter"/>
</dbReference>
<evidence type="ECO:0000256" key="1">
    <source>
        <dbReference type="SAM" id="SignalP"/>
    </source>
</evidence>
<dbReference type="EMBL" id="JARIHO010000104">
    <property type="protein sequence ID" value="KAJ7303670.1"/>
    <property type="molecule type" value="Genomic_DNA"/>
</dbReference>
<feature type="chain" id="PRO_5041921155" evidence="1">
    <location>
        <begin position="24"/>
        <end position="233"/>
    </location>
</feature>
<dbReference type="SUPFAM" id="SSF52266">
    <property type="entry name" value="SGNH hydrolase"/>
    <property type="match status" value="1"/>
</dbReference>
<dbReference type="PANTHER" id="PTHR30383:SF5">
    <property type="entry name" value="SGNH HYDROLASE-TYPE ESTERASE DOMAIN-CONTAINING PROTEIN"/>
    <property type="match status" value="1"/>
</dbReference>
<dbReference type="PANTHER" id="PTHR30383">
    <property type="entry name" value="THIOESTERASE 1/PROTEASE 1/LYSOPHOSPHOLIPASE L1"/>
    <property type="match status" value="1"/>
</dbReference>
<accession>A0AAD7E8Y0</accession>
<dbReference type="Pfam" id="PF13472">
    <property type="entry name" value="Lipase_GDSL_2"/>
    <property type="match status" value="1"/>
</dbReference>
<dbReference type="InterPro" id="IPR051532">
    <property type="entry name" value="Ester_Hydrolysis_Enzymes"/>
</dbReference>
<protein>
    <submittedName>
        <fullName evidence="3">Lipolytic enzyme</fullName>
    </submittedName>
</protein>
<organism evidence="3 4">
    <name type="scientific">Mycena albidolilacea</name>
    <dbReference type="NCBI Taxonomy" id="1033008"/>
    <lineage>
        <taxon>Eukaryota</taxon>
        <taxon>Fungi</taxon>
        <taxon>Dikarya</taxon>
        <taxon>Basidiomycota</taxon>
        <taxon>Agaricomycotina</taxon>
        <taxon>Agaricomycetes</taxon>
        <taxon>Agaricomycetidae</taxon>
        <taxon>Agaricales</taxon>
        <taxon>Marasmiineae</taxon>
        <taxon>Mycenaceae</taxon>
        <taxon>Mycena</taxon>
    </lineage>
</organism>
<feature type="domain" description="SGNH hydrolase-type esterase" evidence="2">
    <location>
        <begin position="38"/>
        <end position="212"/>
    </location>
</feature>
<name>A0AAD7E8Y0_9AGAR</name>
<evidence type="ECO:0000313" key="4">
    <source>
        <dbReference type="Proteomes" id="UP001218218"/>
    </source>
</evidence>
<dbReference type="InterPro" id="IPR036514">
    <property type="entry name" value="SGNH_hydro_sf"/>
</dbReference>
<comment type="caution">
    <text evidence="3">The sequence shown here is derived from an EMBL/GenBank/DDBJ whole genome shotgun (WGS) entry which is preliminary data.</text>
</comment>
<keyword evidence="4" id="KW-1185">Reference proteome</keyword>
<gene>
    <name evidence="3" type="ORF">DFH08DRAFT_721991</name>
</gene>
<dbReference type="InterPro" id="IPR013830">
    <property type="entry name" value="SGNH_hydro"/>
</dbReference>
<keyword evidence="1" id="KW-0732">Signal</keyword>
<proteinExistence type="predicted"/>
<dbReference type="Proteomes" id="UP001218218">
    <property type="component" value="Unassembled WGS sequence"/>
</dbReference>